<dbReference type="STRING" id="1220578.FPE01S_01_13250"/>
<dbReference type="EMBL" id="BBWV01000001">
    <property type="protein sequence ID" value="GAO42312.1"/>
    <property type="molecule type" value="Genomic_DNA"/>
</dbReference>
<feature type="coiled-coil region" evidence="1">
    <location>
        <begin position="107"/>
        <end position="137"/>
    </location>
</feature>
<dbReference type="Proteomes" id="UP000033121">
    <property type="component" value="Unassembled WGS sequence"/>
</dbReference>
<gene>
    <name evidence="3" type="ORF">FPE01S_01_13250</name>
</gene>
<evidence type="ECO:0000256" key="1">
    <source>
        <dbReference type="SAM" id="Coils"/>
    </source>
</evidence>
<keyword evidence="4" id="KW-1185">Reference proteome</keyword>
<evidence type="ECO:0000313" key="3">
    <source>
        <dbReference type="EMBL" id="GAO42312.1"/>
    </source>
</evidence>
<name>A0A0E9MX41_9BACT</name>
<dbReference type="RefSeq" id="WP_046368023.1">
    <property type="nucleotide sequence ID" value="NZ_BBWV01000001.1"/>
</dbReference>
<protein>
    <recommendedName>
        <fullName evidence="2">PIN like domain-containing protein</fullName>
    </recommendedName>
</protein>
<accession>A0A0E9MX41</accession>
<evidence type="ECO:0000313" key="4">
    <source>
        <dbReference type="Proteomes" id="UP000033121"/>
    </source>
</evidence>
<dbReference type="OrthoDB" id="9182727at2"/>
<proteinExistence type="predicted"/>
<dbReference type="InterPro" id="IPR041578">
    <property type="entry name" value="PIN_8"/>
</dbReference>
<sequence>MKGTFSSFNKLDPNGFSELWKTCYFAFDTNVLLNLYRYSKITRDEIINAIGSQKGRLFLPHQVGLEFHRNRYDIIAGQISTLEENAKMLQTVLGKFDSKFASLFLEKGNENNLREALNNAIADLQRQQKQVEELLKKDEIYDIVVNIFPDEIVGQPFDDKALEVIYKDGERRYTEKVPPGYADAKDKSDKRKYGDLIIWHQLVDFAKSQKRSIIFVTNDIKEDWIWHGTVRSMKHGTRFELREEMKAKTGVDFHLCNTEMFLNSARIFSGTAASSRAIDEIVTVEQQGIVIENDGNEKKGDRLYNYLRKTYPGRSDDLLLTTLNRLFNLKRGLYLSLDELSKKEVLTIADKNQIKDTEAQLASVEERIADLMEKLKG</sequence>
<organism evidence="3 4">
    <name type="scientific">Flavihumibacter petaseus NBRC 106054</name>
    <dbReference type="NCBI Taxonomy" id="1220578"/>
    <lineage>
        <taxon>Bacteria</taxon>
        <taxon>Pseudomonadati</taxon>
        <taxon>Bacteroidota</taxon>
        <taxon>Chitinophagia</taxon>
        <taxon>Chitinophagales</taxon>
        <taxon>Chitinophagaceae</taxon>
        <taxon>Flavihumibacter</taxon>
    </lineage>
</organism>
<reference evidence="3 4" key="1">
    <citation type="submission" date="2015-04" db="EMBL/GenBank/DDBJ databases">
        <title>Whole genome shotgun sequence of Flavihumibacter petaseus NBRC 106054.</title>
        <authorList>
            <person name="Miyazawa S."/>
            <person name="Hosoyama A."/>
            <person name="Hashimoto M."/>
            <person name="Noguchi M."/>
            <person name="Tsuchikane K."/>
            <person name="Ohji S."/>
            <person name="Yamazoe A."/>
            <person name="Ichikawa N."/>
            <person name="Kimura A."/>
            <person name="Fujita N."/>
        </authorList>
    </citation>
    <scope>NUCLEOTIDE SEQUENCE [LARGE SCALE GENOMIC DNA]</scope>
    <source>
        <strain evidence="3 4">NBRC 106054</strain>
    </source>
</reference>
<feature type="domain" description="PIN like" evidence="2">
    <location>
        <begin position="25"/>
        <end position="234"/>
    </location>
</feature>
<evidence type="ECO:0000259" key="2">
    <source>
        <dbReference type="Pfam" id="PF18476"/>
    </source>
</evidence>
<dbReference type="Pfam" id="PF18476">
    <property type="entry name" value="PIN_8"/>
    <property type="match status" value="1"/>
</dbReference>
<keyword evidence="1" id="KW-0175">Coiled coil</keyword>
<comment type="caution">
    <text evidence="3">The sequence shown here is derived from an EMBL/GenBank/DDBJ whole genome shotgun (WGS) entry which is preliminary data.</text>
</comment>
<dbReference type="AlphaFoldDB" id="A0A0E9MX41"/>